<evidence type="ECO:0000256" key="2">
    <source>
        <dbReference type="ARBA" id="ARBA00002764"/>
    </source>
</evidence>
<evidence type="ECO:0000313" key="11">
    <source>
        <dbReference type="EMBL" id="EOT73733.1"/>
    </source>
</evidence>
<feature type="domain" description="Starch synthase catalytic" evidence="9">
    <location>
        <begin position="2"/>
        <end position="237"/>
    </location>
</feature>
<dbReference type="Gene3D" id="3.40.50.2000">
    <property type="entry name" value="Glycogen Phosphorylase B"/>
    <property type="match status" value="2"/>
</dbReference>
<dbReference type="CDD" id="cd03791">
    <property type="entry name" value="GT5_Glycogen_synthase_DULL1-like"/>
    <property type="match status" value="1"/>
</dbReference>
<evidence type="ECO:0000259" key="9">
    <source>
        <dbReference type="Pfam" id="PF08323"/>
    </source>
</evidence>
<dbReference type="NCBIfam" id="NF001898">
    <property type="entry name" value="PRK00654.1-1"/>
    <property type="match status" value="1"/>
</dbReference>
<comment type="catalytic activity">
    <reaction evidence="1 7">
        <text>[(1-&gt;4)-alpha-D-glucosyl](n) + ADP-alpha-D-glucose = [(1-&gt;4)-alpha-D-glucosyl](n+1) + ADP + H(+)</text>
        <dbReference type="Rhea" id="RHEA:18189"/>
        <dbReference type="Rhea" id="RHEA-COMP:9584"/>
        <dbReference type="Rhea" id="RHEA-COMP:9587"/>
        <dbReference type="ChEBI" id="CHEBI:15378"/>
        <dbReference type="ChEBI" id="CHEBI:15444"/>
        <dbReference type="ChEBI" id="CHEBI:57498"/>
        <dbReference type="ChEBI" id="CHEBI:456216"/>
        <dbReference type="EC" id="2.4.1.21"/>
    </reaction>
</comment>
<comment type="pathway">
    <text evidence="7">Glycan biosynthesis; glycogen biosynthesis.</text>
</comment>
<dbReference type="InterPro" id="IPR013534">
    <property type="entry name" value="Starch_synth_cat_dom"/>
</dbReference>
<dbReference type="UniPathway" id="UPA00164"/>
<dbReference type="Proteomes" id="UP000014157">
    <property type="component" value="Unassembled WGS sequence"/>
</dbReference>
<dbReference type="EMBL" id="ASWB01000001">
    <property type="protein sequence ID" value="EOT73733.1"/>
    <property type="molecule type" value="Genomic_DNA"/>
</dbReference>
<dbReference type="eggNOG" id="COG0297">
    <property type="taxonomic scope" value="Bacteria"/>
</dbReference>
<dbReference type="RefSeq" id="WP_010764530.1">
    <property type="nucleotide sequence ID" value="NZ_ASWB01000001.1"/>
</dbReference>
<dbReference type="SUPFAM" id="SSF53756">
    <property type="entry name" value="UDP-Glycosyltransferase/glycogen phosphorylase"/>
    <property type="match status" value="1"/>
</dbReference>
<keyword evidence="5 7" id="KW-0808">Transferase</keyword>
<dbReference type="Pfam" id="PF00534">
    <property type="entry name" value="Glycos_transf_1"/>
    <property type="match status" value="1"/>
</dbReference>
<dbReference type="STRING" id="155617.RV09_GL000692"/>
<dbReference type="PATRIC" id="fig|1158609.3.peg.1096"/>
<evidence type="ECO:0000259" key="8">
    <source>
        <dbReference type="Pfam" id="PF00534"/>
    </source>
</evidence>
<organism evidence="10 12">
    <name type="scientific">Enterococcus moraviensis ATCC BAA-383</name>
    <dbReference type="NCBI Taxonomy" id="1158609"/>
    <lineage>
        <taxon>Bacteria</taxon>
        <taxon>Bacillati</taxon>
        <taxon>Bacillota</taxon>
        <taxon>Bacilli</taxon>
        <taxon>Lactobacillales</taxon>
        <taxon>Enterococcaceae</taxon>
        <taxon>Enterococcus</taxon>
    </lineage>
</organism>
<dbReference type="PANTHER" id="PTHR45825:SF11">
    <property type="entry name" value="ALPHA AMYLASE DOMAIN-CONTAINING PROTEIN"/>
    <property type="match status" value="1"/>
</dbReference>
<dbReference type="HAMAP" id="MF_00484">
    <property type="entry name" value="Glycogen_synth"/>
    <property type="match status" value="1"/>
</dbReference>
<dbReference type="OrthoDB" id="9808590at2"/>
<dbReference type="GO" id="GO:0009011">
    <property type="term" value="F:alpha-1,4-glucan glucosyltransferase (ADP-glucose donor) activity"/>
    <property type="evidence" value="ECO:0007669"/>
    <property type="project" value="UniProtKB-UniRule"/>
</dbReference>
<protein>
    <recommendedName>
        <fullName evidence="7">Glycogen synthase</fullName>
        <ecNumber evidence="7">2.4.1.21</ecNumber>
    </recommendedName>
    <alternativeName>
        <fullName evidence="7">Starch [bacterial glycogen] synthase</fullName>
    </alternativeName>
</protein>
<reference evidence="10 12" key="1">
    <citation type="submission" date="2013-02" db="EMBL/GenBank/DDBJ databases">
        <title>The Genome Sequence of Enterococcus moraviensis BAA-383.</title>
        <authorList>
            <consortium name="The Broad Institute Genome Sequencing Platform"/>
            <consortium name="The Broad Institute Genome Sequencing Center for Infectious Disease"/>
            <person name="Earl A.M."/>
            <person name="Gilmore M.S."/>
            <person name="Lebreton F."/>
            <person name="Walker B."/>
            <person name="Young S.K."/>
            <person name="Zeng Q."/>
            <person name="Gargeya S."/>
            <person name="Fitzgerald M."/>
            <person name="Haas B."/>
            <person name="Abouelleil A."/>
            <person name="Alvarado L."/>
            <person name="Arachchi H.M."/>
            <person name="Berlin A.M."/>
            <person name="Chapman S.B."/>
            <person name="Dewar J."/>
            <person name="Goldberg J."/>
            <person name="Griggs A."/>
            <person name="Gujja S."/>
            <person name="Hansen M."/>
            <person name="Howarth C."/>
            <person name="Imamovic A."/>
            <person name="Larimer J."/>
            <person name="McCowan C."/>
            <person name="Murphy C."/>
            <person name="Neiman D."/>
            <person name="Pearson M."/>
            <person name="Priest M."/>
            <person name="Roberts A."/>
            <person name="Saif S."/>
            <person name="Shea T."/>
            <person name="Sisk P."/>
            <person name="Sykes S."/>
            <person name="Wortman J."/>
            <person name="Nusbaum C."/>
            <person name="Birren B."/>
        </authorList>
    </citation>
    <scope>NUCLEOTIDE SEQUENCE [LARGE SCALE GENOMIC DNA]</scope>
    <source>
        <strain evidence="10 12">ATCC BAA-383</strain>
    </source>
</reference>
<evidence type="ECO:0000256" key="5">
    <source>
        <dbReference type="ARBA" id="ARBA00022679"/>
    </source>
</evidence>
<dbReference type="GO" id="GO:0004373">
    <property type="term" value="F:alpha-1,4-glucan glucosyltransferase (UDP-glucose donor) activity"/>
    <property type="evidence" value="ECO:0007669"/>
    <property type="project" value="InterPro"/>
</dbReference>
<gene>
    <name evidence="7" type="primary">glgA</name>
    <name evidence="11" type="ORF">I586_00727</name>
    <name evidence="10" type="ORF">UAY_01140</name>
</gene>
<name>R2TNK8_9ENTE</name>
<dbReference type="PANTHER" id="PTHR45825">
    <property type="entry name" value="GRANULE-BOUND STARCH SYNTHASE 1, CHLOROPLASTIC/AMYLOPLASTIC"/>
    <property type="match status" value="1"/>
</dbReference>
<evidence type="ECO:0000313" key="10">
    <source>
        <dbReference type="EMBL" id="EOI01732.1"/>
    </source>
</evidence>
<comment type="function">
    <text evidence="2 7">Synthesizes alpha-1,4-glucan chains using ADP-glucose.</text>
</comment>
<evidence type="ECO:0000313" key="12">
    <source>
        <dbReference type="Proteomes" id="UP000013781"/>
    </source>
</evidence>
<sequence>MKVLFASAECVPFFKTGGLGDVAGALPKELSKKGMEMSVVLPYFTKMPDLYKKQCEDLVEFSVEVGWRHQYCGIKRLILQEVTYYFIDNLYYFDRDNLYGYSDDNERFAFFSLAIIKMLEKIELIPDVIHVNDFHTAMVPFLLKESKQSVEKYTSIKTILTIHNIEFQGAYAKEVLSDLFGLEPERFNENSTYFRDGINYLKTGIVYADRINTVSPTYAEEIKTAEFGFGLDEVLREKQEKLSGIVNGIDYEMNDPETDKLISANFSSTNLIGKKQDKQALQQRLKLPVKPDIPLIAIVSRLTNQKGFQLLVDKLNELLQQDVQLILLGTGENDIEQTLKEFARRYPEKFSANILFDVSLAQWIYAGADLFLMPSVTEPCGLSQMIAMRYGTLPVVHEIGGLKDTVRPYKPVAKTGTGFSFTRFNSECFMETLLEAIEVYEQDQQTWRSLMKVAMETDFSWEKSGQLYLELYKLVVYETS</sequence>
<feature type="binding site" evidence="7">
    <location>
        <position position="15"/>
    </location>
    <ligand>
        <name>ADP-alpha-D-glucose</name>
        <dbReference type="ChEBI" id="CHEBI:57498"/>
    </ligand>
</feature>
<evidence type="ECO:0000256" key="6">
    <source>
        <dbReference type="ARBA" id="ARBA00023056"/>
    </source>
</evidence>
<comment type="similarity">
    <text evidence="3 7">Belongs to the glycosyltransferase 1 family. Bacterial/plant glycogen synthase subfamily.</text>
</comment>
<keyword evidence="6 7" id="KW-0320">Glycogen biosynthesis</keyword>
<evidence type="ECO:0000256" key="3">
    <source>
        <dbReference type="ARBA" id="ARBA00010281"/>
    </source>
</evidence>
<dbReference type="EC" id="2.4.1.21" evidence="7"/>
<reference evidence="11 13" key="2">
    <citation type="submission" date="2013-03" db="EMBL/GenBank/DDBJ databases">
        <title>The Genome Sequence of Enterococcus moraviensis BAA-383 (PacBio/Illumina hybrid assembly).</title>
        <authorList>
            <consortium name="The Broad Institute Genomics Platform"/>
            <consortium name="The Broad Institute Genome Sequencing Center for Infectious Disease"/>
            <person name="Earl A."/>
            <person name="Russ C."/>
            <person name="Gilmore M."/>
            <person name="Surin D."/>
            <person name="Walker B."/>
            <person name="Young S."/>
            <person name="Zeng Q."/>
            <person name="Gargeya S."/>
            <person name="Fitzgerald M."/>
            <person name="Haas B."/>
            <person name="Abouelleil A."/>
            <person name="Allen A.W."/>
            <person name="Alvarado L."/>
            <person name="Arachchi H.M."/>
            <person name="Berlin A.M."/>
            <person name="Chapman S.B."/>
            <person name="Gainer-Dewar J."/>
            <person name="Goldberg J."/>
            <person name="Griggs A."/>
            <person name="Gujja S."/>
            <person name="Hansen M."/>
            <person name="Howarth C."/>
            <person name="Imamovic A."/>
            <person name="Ireland A."/>
            <person name="Larimer J."/>
            <person name="McCowan C."/>
            <person name="Murphy C."/>
            <person name="Pearson M."/>
            <person name="Poon T.W."/>
            <person name="Priest M."/>
            <person name="Roberts A."/>
            <person name="Saif S."/>
            <person name="Shea T."/>
            <person name="Sisk P."/>
            <person name="Sykes S."/>
            <person name="Wortman J."/>
            <person name="Nusbaum C."/>
            <person name="Birren B."/>
        </authorList>
    </citation>
    <scope>NUCLEOTIDE SEQUENCE [LARGE SCALE GENOMIC DNA]</scope>
    <source>
        <strain evidence="11 13">ATCC BAA-383</strain>
    </source>
</reference>
<keyword evidence="4 7" id="KW-0328">Glycosyltransferase</keyword>
<dbReference type="Proteomes" id="UP000013781">
    <property type="component" value="Unassembled WGS sequence"/>
</dbReference>
<proteinExistence type="inferred from homology"/>
<dbReference type="HOGENOM" id="CLU_009583_18_2_9"/>
<evidence type="ECO:0000256" key="1">
    <source>
        <dbReference type="ARBA" id="ARBA00001478"/>
    </source>
</evidence>
<evidence type="ECO:0000256" key="4">
    <source>
        <dbReference type="ARBA" id="ARBA00022676"/>
    </source>
</evidence>
<dbReference type="EMBL" id="AJAS01000013">
    <property type="protein sequence ID" value="EOI01732.1"/>
    <property type="molecule type" value="Genomic_DNA"/>
</dbReference>
<dbReference type="GO" id="GO:0005978">
    <property type="term" value="P:glycogen biosynthetic process"/>
    <property type="evidence" value="ECO:0007669"/>
    <property type="project" value="UniProtKB-UniRule"/>
</dbReference>
<dbReference type="InterPro" id="IPR011835">
    <property type="entry name" value="GS/SS"/>
</dbReference>
<accession>R2TNK8</accession>
<keyword evidence="13" id="KW-1185">Reference proteome</keyword>
<dbReference type="Pfam" id="PF08323">
    <property type="entry name" value="Glyco_transf_5"/>
    <property type="match status" value="1"/>
</dbReference>
<feature type="domain" description="Glycosyl transferase family 1" evidence="8">
    <location>
        <begin position="286"/>
        <end position="443"/>
    </location>
</feature>
<evidence type="ECO:0000313" key="13">
    <source>
        <dbReference type="Proteomes" id="UP000014157"/>
    </source>
</evidence>
<dbReference type="NCBIfam" id="TIGR02095">
    <property type="entry name" value="glgA"/>
    <property type="match status" value="1"/>
</dbReference>
<evidence type="ECO:0000256" key="7">
    <source>
        <dbReference type="HAMAP-Rule" id="MF_00484"/>
    </source>
</evidence>
<dbReference type="AlphaFoldDB" id="R2TNK8"/>
<dbReference type="InterPro" id="IPR001296">
    <property type="entry name" value="Glyco_trans_1"/>
</dbReference>
<comment type="caution">
    <text evidence="10">The sequence shown here is derived from an EMBL/GenBank/DDBJ whole genome shotgun (WGS) entry which is preliminary data.</text>
</comment>